<dbReference type="Proteomes" id="UP000190897">
    <property type="component" value="Unassembled WGS sequence"/>
</dbReference>
<keyword evidence="2" id="KW-0560">Oxidoreductase</keyword>
<keyword evidence="3" id="KW-1185">Reference proteome</keyword>
<keyword evidence="2" id="KW-0575">Peroxidase</keyword>
<dbReference type="Gene3D" id="1.20.1290.10">
    <property type="entry name" value="AhpD-like"/>
    <property type="match status" value="1"/>
</dbReference>
<protein>
    <submittedName>
        <fullName evidence="2">Alkylhydroperoxidase AhpD family core domain-containing protein</fullName>
    </submittedName>
</protein>
<organism evidence="2 3">
    <name type="scientific">Dyadobacter psychrophilus</name>
    <dbReference type="NCBI Taxonomy" id="651661"/>
    <lineage>
        <taxon>Bacteria</taxon>
        <taxon>Pseudomonadati</taxon>
        <taxon>Bacteroidota</taxon>
        <taxon>Cytophagia</taxon>
        <taxon>Cytophagales</taxon>
        <taxon>Spirosomataceae</taxon>
        <taxon>Dyadobacter</taxon>
    </lineage>
</organism>
<dbReference type="GO" id="GO:0051920">
    <property type="term" value="F:peroxiredoxin activity"/>
    <property type="evidence" value="ECO:0007669"/>
    <property type="project" value="InterPro"/>
</dbReference>
<dbReference type="RefSeq" id="WP_082214874.1">
    <property type="nucleotide sequence ID" value="NZ_FUZA01000002.1"/>
</dbReference>
<dbReference type="STRING" id="651661.SAMN05660293_02387"/>
<proteinExistence type="predicted"/>
<evidence type="ECO:0000313" key="3">
    <source>
        <dbReference type="Proteomes" id="UP000190897"/>
    </source>
</evidence>
<dbReference type="InterPro" id="IPR004675">
    <property type="entry name" value="AhpD_core"/>
</dbReference>
<evidence type="ECO:0000259" key="1">
    <source>
        <dbReference type="Pfam" id="PF02627"/>
    </source>
</evidence>
<dbReference type="AlphaFoldDB" id="A0A1T5EER7"/>
<dbReference type="SUPFAM" id="SSF69118">
    <property type="entry name" value="AhpD-like"/>
    <property type="match status" value="1"/>
</dbReference>
<dbReference type="PANTHER" id="PTHR34846:SF10">
    <property type="entry name" value="CYTOPLASMIC PROTEIN"/>
    <property type="match status" value="1"/>
</dbReference>
<feature type="domain" description="Carboxymuconolactone decarboxylase-like" evidence="1">
    <location>
        <begin position="16"/>
        <end position="94"/>
    </location>
</feature>
<dbReference type="InterPro" id="IPR029032">
    <property type="entry name" value="AhpD-like"/>
</dbReference>
<dbReference type="InterPro" id="IPR003779">
    <property type="entry name" value="CMD-like"/>
</dbReference>
<reference evidence="3" key="1">
    <citation type="submission" date="2017-02" db="EMBL/GenBank/DDBJ databases">
        <authorList>
            <person name="Varghese N."/>
            <person name="Submissions S."/>
        </authorList>
    </citation>
    <scope>NUCLEOTIDE SEQUENCE [LARGE SCALE GENOMIC DNA]</scope>
    <source>
        <strain evidence="3">DSM 22270</strain>
    </source>
</reference>
<evidence type="ECO:0000313" key="2">
    <source>
        <dbReference type="EMBL" id="SKB82442.1"/>
    </source>
</evidence>
<dbReference type="OrthoDB" id="9801997at2"/>
<dbReference type="PANTHER" id="PTHR34846">
    <property type="entry name" value="4-CARBOXYMUCONOLACTONE DECARBOXYLASE FAMILY PROTEIN (AFU_ORTHOLOGUE AFUA_6G11590)"/>
    <property type="match status" value="1"/>
</dbReference>
<accession>A0A1T5EER7</accession>
<gene>
    <name evidence="2" type="ORF">SAMN05660293_02387</name>
</gene>
<dbReference type="EMBL" id="FUZA01000002">
    <property type="protein sequence ID" value="SKB82442.1"/>
    <property type="molecule type" value="Genomic_DNA"/>
</dbReference>
<dbReference type="NCBIfam" id="TIGR00778">
    <property type="entry name" value="ahpD_dom"/>
    <property type="match status" value="1"/>
</dbReference>
<name>A0A1T5EER7_9BACT</name>
<dbReference type="Pfam" id="PF02627">
    <property type="entry name" value="CMD"/>
    <property type="match status" value="1"/>
</dbReference>
<sequence>MRQRINLMEKGGKAIKAMFGLSGYLAKSELGQPLLNLIYYRVSQINGCAYCLDMHSKDLLAKGEDVQRLLLLDAWREAPLYTDREMAALTFAEELTKIPGGAVSNEVFEIARKEFSEGELIDLTMAIITINSYNRINIAFRTTAGSYQPGKFEVHP</sequence>